<dbReference type="InterPro" id="IPR002909">
    <property type="entry name" value="IPT_dom"/>
</dbReference>
<keyword evidence="1" id="KW-0645">Protease</keyword>
<protein>
    <submittedName>
        <fullName evidence="9">T9SS type A sorting domain-containing protein</fullName>
    </submittedName>
</protein>
<evidence type="ECO:0000256" key="5">
    <source>
        <dbReference type="ARBA" id="ARBA00022833"/>
    </source>
</evidence>
<dbReference type="EMBL" id="JABBHF010000003">
    <property type="protein sequence ID" value="NMH86946.1"/>
    <property type="molecule type" value="Genomic_DNA"/>
</dbReference>
<dbReference type="RefSeq" id="WP_169671020.1">
    <property type="nucleotide sequence ID" value="NZ_JABBHF010000003.1"/>
</dbReference>
<feature type="domain" description="Peptidase M10 metallopeptidase" evidence="6">
    <location>
        <begin position="419"/>
        <end position="489"/>
    </location>
</feature>
<dbReference type="SUPFAM" id="SSF81296">
    <property type="entry name" value="E set domains"/>
    <property type="match status" value="1"/>
</dbReference>
<accession>A0ABX1RUV9</accession>
<evidence type="ECO:0000256" key="2">
    <source>
        <dbReference type="ARBA" id="ARBA00022723"/>
    </source>
</evidence>
<gene>
    <name evidence="9" type="ORF">HHX25_05480</name>
</gene>
<proteinExistence type="predicted"/>
<dbReference type="Pfam" id="PF00413">
    <property type="entry name" value="Peptidase_M10"/>
    <property type="match status" value="1"/>
</dbReference>
<evidence type="ECO:0000259" key="8">
    <source>
        <dbReference type="Pfam" id="PF18962"/>
    </source>
</evidence>
<organism evidence="9 10">
    <name type="scientific">Flavivirga algicola</name>
    <dbReference type="NCBI Taxonomy" id="2729136"/>
    <lineage>
        <taxon>Bacteria</taxon>
        <taxon>Pseudomonadati</taxon>
        <taxon>Bacteroidota</taxon>
        <taxon>Flavobacteriia</taxon>
        <taxon>Flavobacteriales</taxon>
        <taxon>Flavobacteriaceae</taxon>
        <taxon>Flavivirga</taxon>
    </lineage>
</organism>
<dbReference type="InterPro" id="IPR014756">
    <property type="entry name" value="Ig_E-set"/>
</dbReference>
<dbReference type="NCBIfam" id="TIGR04183">
    <property type="entry name" value="Por_Secre_tail"/>
    <property type="match status" value="1"/>
</dbReference>
<dbReference type="InterPro" id="IPR026444">
    <property type="entry name" value="Secre_tail"/>
</dbReference>
<evidence type="ECO:0000313" key="9">
    <source>
        <dbReference type="EMBL" id="NMH86946.1"/>
    </source>
</evidence>
<dbReference type="Proteomes" id="UP000746690">
    <property type="component" value="Unassembled WGS sequence"/>
</dbReference>
<dbReference type="InterPro" id="IPR013783">
    <property type="entry name" value="Ig-like_fold"/>
</dbReference>
<evidence type="ECO:0000256" key="3">
    <source>
        <dbReference type="ARBA" id="ARBA00022729"/>
    </source>
</evidence>
<comment type="caution">
    <text evidence="9">The sequence shown here is derived from an EMBL/GenBank/DDBJ whole genome shotgun (WGS) entry which is preliminary data.</text>
</comment>
<dbReference type="Gene3D" id="3.40.390.10">
    <property type="entry name" value="Collagenase (Catalytic Domain)"/>
    <property type="match status" value="1"/>
</dbReference>
<evidence type="ECO:0000259" key="6">
    <source>
        <dbReference type="Pfam" id="PF00413"/>
    </source>
</evidence>
<dbReference type="InterPro" id="IPR024079">
    <property type="entry name" value="MetalloPept_cat_dom_sf"/>
</dbReference>
<dbReference type="Gene3D" id="2.60.40.10">
    <property type="entry name" value="Immunoglobulins"/>
    <property type="match status" value="1"/>
</dbReference>
<keyword evidence="4" id="KW-0378">Hydrolase</keyword>
<keyword evidence="5" id="KW-0862">Zinc</keyword>
<dbReference type="Pfam" id="PF18962">
    <property type="entry name" value="Por_Secre_tail"/>
    <property type="match status" value="1"/>
</dbReference>
<dbReference type="InterPro" id="IPR001818">
    <property type="entry name" value="Pept_M10_metallopeptidase"/>
</dbReference>
<dbReference type="SUPFAM" id="SSF55486">
    <property type="entry name" value="Metalloproteases ('zincins'), catalytic domain"/>
    <property type="match status" value="1"/>
</dbReference>
<evidence type="ECO:0000256" key="1">
    <source>
        <dbReference type="ARBA" id="ARBA00022670"/>
    </source>
</evidence>
<feature type="domain" description="Secretion system C-terminal sorting" evidence="8">
    <location>
        <begin position="531"/>
        <end position="603"/>
    </location>
</feature>
<keyword evidence="10" id="KW-1185">Reference proteome</keyword>
<feature type="domain" description="IPT/TIG" evidence="7">
    <location>
        <begin position="206"/>
        <end position="297"/>
    </location>
</feature>
<evidence type="ECO:0000256" key="4">
    <source>
        <dbReference type="ARBA" id="ARBA00022801"/>
    </source>
</evidence>
<reference evidence="9 10" key="1">
    <citation type="submission" date="2020-04" db="EMBL/GenBank/DDBJ databases">
        <title>A Flavivirga sp. nov.</title>
        <authorList>
            <person name="Sun X."/>
        </authorList>
    </citation>
    <scope>NUCLEOTIDE SEQUENCE [LARGE SCALE GENOMIC DNA]</scope>
    <source>
        <strain evidence="9 10">Y03</strain>
    </source>
</reference>
<evidence type="ECO:0000259" key="7">
    <source>
        <dbReference type="Pfam" id="PF01833"/>
    </source>
</evidence>
<keyword evidence="3" id="KW-0732">Signal</keyword>
<name>A0ABX1RUV9_9FLAO</name>
<sequence length="605" mass="65969">MKTQVRSTLIITLLFYLAALMPLNAQLLLKKTSLEKQIANSSLVVEGRVISKESFWDEGHNNIFTVNTIEVFKVFKGIPIATIEVVTAGGMVGLEAEIVTPSLKLRNDYVGVFMLHDNYVELDTKAKLSKKQFKVYGSLQGFYKYILHSNVAINPFNKKEGITTSFYNEIMSHTKSGYVEMTKTDLVKQKINTSQQKSSLPPSSITFTPTTITGGTKTVLTINGSGFGGTQGKVGFSNADTGGFDGGVPDYIEALDTQVVSWSDTQIRVEVPSEAGTGKIQVTDSGNASAESNLDLTVSYSETNLISDNVNSGVNVAYNTQHANDNSSGGYTWRMFTDFDANADAKTSFLRALETWRCETGVNWVVGTTTTVDVVAGDGINVVRFDNGNELGVDVLGRCTSRYSGCFAAGNTTLNWYVSELDIVFDDDTNWNFNTSLPGITQYDFESVALHELGHGHQLAHVIDTNNDVMHYAISNGEDQRVLSANNITSATNVHNRSTGSAVCSASVMTDYSGSCSLSIDEEELGKSINLYPNPAKSIFYINNKSAISLEKAVIYDVSGRLINEYNISNGSRTNSINVTGVSKGIYFVNIHSDRAMITRKMILD</sequence>
<keyword evidence="2" id="KW-0479">Metal-binding</keyword>
<dbReference type="Pfam" id="PF01833">
    <property type="entry name" value="TIG"/>
    <property type="match status" value="1"/>
</dbReference>
<evidence type="ECO:0000313" key="10">
    <source>
        <dbReference type="Proteomes" id="UP000746690"/>
    </source>
</evidence>